<reference evidence="1 2" key="1">
    <citation type="submission" date="2021-06" db="EMBL/GenBank/DDBJ databases">
        <authorList>
            <person name="Palmer J.M."/>
        </authorList>
    </citation>
    <scope>NUCLEOTIDE SEQUENCE [LARGE SCALE GENOMIC DNA]</scope>
    <source>
        <strain evidence="1 2">MEX-2019</strain>
        <tissue evidence="1">Muscle</tissue>
    </source>
</reference>
<dbReference type="InterPro" id="IPR008952">
    <property type="entry name" value="Tetraspanin_EC2_sf"/>
</dbReference>
<dbReference type="AlphaFoldDB" id="A0AAV9RGR4"/>
<accession>A0AAV9RGR4</accession>
<protein>
    <submittedName>
        <fullName evidence="1">Uncharacterized protein</fullName>
    </submittedName>
</protein>
<evidence type="ECO:0000313" key="2">
    <source>
        <dbReference type="Proteomes" id="UP001311232"/>
    </source>
</evidence>
<evidence type="ECO:0000313" key="1">
    <source>
        <dbReference type="EMBL" id="KAK5608204.1"/>
    </source>
</evidence>
<keyword evidence="2" id="KW-1185">Reference proteome</keyword>
<proteinExistence type="predicted"/>
<dbReference type="GO" id="GO:0016020">
    <property type="term" value="C:membrane"/>
    <property type="evidence" value="ECO:0007669"/>
    <property type="project" value="InterPro"/>
</dbReference>
<gene>
    <name evidence="1" type="ORF">CRENBAI_002597</name>
</gene>
<organism evidence="1 2">
    <name type="scientific">Crenichthys baileyi</name>
    <name type="common">White River springfish</name>
    <dbReference type="NCBI Taxonomy" id="28760"/>
    <lineage>
        <taxon>Eukaryota</taxon>
        <taxon>Metazoa</taxon>
        <taxon>Chordata</taxon>
        <taxon>Craniata</taxon>
        <taxon>Vertebrata</taxon>
        <taxon>Euteleostomi</taxon>
        <taxon>Actinopterygii</taxon>
        <taxon>Neopterygii</taxon>
        <taxon>Teleostei</taxon>
        <taxon>Neoteleostei</taxon>
        <taxon>Acanthomorphata</taxon>
        <taxon>Ovalentaria</taxon>
        <taxon>Atherinomorphae</taxon>
        <taxon>Cyprinodontiformes</taxon>
        <taxon>Goodeidae</taxon>
        <taxon>Crenichthys</taxon>
    </lineage>
</organism>
<comment type="caution">
    <text evidence="1">The sequence shown here is derived from an EMBL/GenBank/DDBJ whole genome shotgun (WGS) entry which is preliminary data.</text>
</comment>
<name>A0AAV9RGR4_9TELE</name>
<dbReference type="EMBL" id="JAHHUM010001839">
    <property type="protein sequence ID" value="KAK5608204.1"/>
    <property type="molecule type" value="Genomic_DNA"/>
</dbReference>
<sequence length="234" mass="24883">MVEDPRMQMDRHLNRCSSPGGCCPTLLSSSGKHAPSSSGSPGFRQLDWPSSPWENGCCCNCLGFSGFSCGGCKSALHPEGPTTQLATLVSGLGAGPSGLFYRKDIAEGVCSDLQRAVAGHTEDEGCADALGSLQRSLECCGAEDWRHWLNSDWAIQHMTFLPAENGGLVSFLHSCCVKRKGCRNQPLQSDDNEGVAAAETHTADFVKFSAGSMTPSSTLLPPCWGWASGWIEAH</sequence>
<dbReference type="SUPFAM" id="SSF48652">
    <property type="entry name" value="Tetraspanin"/>
    <property type="match status" value="1"/>
</dbReference>
<dbReference type="Proteomes" id="UP001311232">
    <property type="component" value="Unassembled WGS sequence"/>
</dbReference>
<dbReference type="Gene3D" id="1.10.1450.10">
    <property type="entry name" value="Tetraspanin"/>
    <property type="match status" value="1"/>
</dbReference>